<dbReference type="Proteomes" id="UP001152049">
    <property type="component" value="Unassembled WGS sequence"/>
</dbReference>
<evidence type="ECO:0000256" key="1">
    <source>
        <dbReference type="ARBA" id="ARBA00023242"/>
    </source>
</evidence>
<dbReference type="InterPro" id="IPR021858">
    <property type="entry name" value="Fun_TF"/>
</dbReference>
<protein>
    <submittedName>
        <fullName evidence="2">Uncharacterized protein</fullName>
    </submittedName>
</protein>
<accession>A0A9W8V9M2</accession>
<dbReference type="OrthoDB" id="3477330at2759"/>
<reference evidence="2" key="1">
    <citation type="submission" date="2022-09" db="EMBL/GenBank/DDBJ databases">
        <title>Fusarium specimens isolated from Avocado Roots.</title>
        <authorList>
            <person name="Stajich J."/>
            <person name="Roper C."/>
            <person name="Heimlech-Rivalta G."/>
        </authorList>
    </citation>
    <scope>NUCLEOTIDE SEQUENCE</scope>
    <source>
        <strain evidence="2">CF00136</strain>
    </source>
</reference>
<comment type="caution">
    <text evidence="2">The sequence shown here is derived from an EMBL/GenBank/DDBJ whole genome shotgun (WGS) entry which is preliminary data.</text>
</comment>
<organism evidence="2 3">
    <name type="scientific">Fusarium torreyae</name>
    <dbReference type="NCBI Taxonomy" id="1237075"/>
    <lineage>
        <taxon>Eukaryota</taxon>
        <taxon>Fungi</taxon>
        <taxon>Dikarya</taxon>
        <taxon>Ascomycota</taxon>
        <taxon>Pezizomycotina</taxon>
        <taxon>Sordariomycetes</taxon>
        <taxon>Hypocreomycetidae</taxon>
        <taxon>Hypocreales</taxon>
        <taxon>Nectriaceae</taxon>
        <taxon>Fusarium</taxon>
    </lineage>
</organism>
<dbReference type="AlphaFoldDB" id="A0A9W8V9M2"/>
<proteinExistence type="predicted"/>
<sequence>MADDTQPSDLAPPAADYTLDITFGVSIKTLRCLNEIVELSRMKRNMSPDESWPGDRLSRLSQLEAEIFETLDDLDAFSGESVLHFNRQEGIPIYVAEVIRENHLWAFHYSTAIFFRRALCDGSQSPQDANSSSTAPPSGQYLVSKALEHLENIDTLTRDQAVANTLWPGFIAAVEAVETDSRHRALACHFAGDGGLEKSRSANHKPEK</sequence>
<keyword evidence="1" id="KW-0539">Nucleus</keyword>
<name>A0A9W8V9M2_9HYPO</name>
<keyword evidence="3" id="KW-1185">Reference proteome</keyword>
<evidence type="ECO:0000313" key="3">
    <source>
        <dbReference type="Proteomes" id="UP001152049"/>
    </source>
</evidence>
<evidence type="ECO:0000313" key="2">
    <source>
        <dbReference type="EMBL" id="KAJ4252013.1"/>
    </source>
</evidence>
<dbReference type="EMBL" id="JAOQAZ010000027">
    <property type="protein sequence ID" value="KAJ4252013.1"/>
    <property type="molecule type" value="Genomic_DNA"/>
</dbReference>
<gene>
    <name evidence="2" type="ORF">NW762_011314</name>
</gene>
<dbReference type="Pfam" id="PF11951">
    <property type="entry name" value="Fungal_trans_2"/>
    <property type="match status" value="1"/>
</dbReference>